<dbReference type="EMBL" id="HBKQ01027844">
    <property type="protein sequence ID" value="CAE2246109.1"/>
    <property type="molecule type" value="Transcribed_RNA"/>
</dbReference>
<accession>A0A6U6FGS5</accession>
<keyword evidence="2" id="KW-0732">Signal</keyword>
<proteinExistence type="predicted"/>
<evidence type="ECO:0000313" key="4">
    <source>
        <dbReference type="EMBL" id="CAE2246110.1"/>
    </source>
</evidence>
<feature type="transmembrane region" description="Helical" evidence="1">
    <location>
        <begin position="198"/>
        <end position="217"/>
    </location>
</feature>
<organism evidence="3">
    <name type="scientific">Odontella aurita</name>
    <dbReference type="NCBI Taxonomy" id="265563"/>
    <lineage>
        <taxon>Eukaryota</taxon>
        <taxon>Sar</taxon>
        <taxon>Stramenopiles</taxon>
        <taxon>Ochrophyta</taxon>
        <taxon>Bacillariophyta</taxon>
        <taxon>Mediophyceae</taxon>
        <taxon>Biddulphiophycidae</taxon>
        <taxon>Eupodiscales</taxon>
        <taxon>Odontellaceae</taxon>
        <taxon>Odontella</taxon>
    </lineage>
</organism>
<feature type="signal peptide" evidence="2">
    <location>
        <begin position="1"/>
        <end position="23"/>
    </location>
</feature>
<keyword evidence="1" id="KW-1133">Transmembrane helix</keyword>
<keyword evidence="1" id="KW-0472">Membrane</keyword>
<protein>
    <submittedName>
        <fullName evidence="3">Uncharacterized protein</fullName>
    </submittedName>
</protein>
<evidence type="ECO:0000313" key="3">
    <source>
        <dbReference type="EMBL" id="CAE2246109.1"/>
    </source>
</evidence>
<gene>
    <name evidence="3" type="ORF">OAUR00152_LOCUS18829</name>
    <name evidence="4" type="ORF">OAUR00152_LOCUS18830</name>
</gene>
<reference evidence="3" key="1">
    <citation type="submission" date="2021-01" db="EMBL/GenBank/DDBJ databases">
        <authorList>
            <person name="Corre E."/>
            <person name="Pelletier E."/>
            <person name="Niang G."/>
            <person name="Scheremetjew M."/>
            <person name="Finn R."/>
            <person name="Kale V."/>
            <person name="Holt S."/>
            <person name="Cochrane G."/>
            <person name="Meng A."/>
            <person name="Brown T."/>
            <person name="Cohen L."/>
        </authorList>
    </citation>
    <scope>NUCLEOTIDE SEQUENCE</scope>
    <source>
        <strain evidence="3">Isolate 1302-5</strain>
    </source>
</reference>
<evidence type="ECO:0000256" key="2">
    <source>
        <dbReference type="SAM" id="SignalP"/>
    </source>
</evidence>
<feature type="transmembrane region" description="Helical" evidence="1">
    <location>
        <begin position="132"/>
        <end position="152"/>
    </location>
</feature>
<dbReference type="AlphaFoldDB" id="A0A6U6FGS5"/>
<sequence>MARTSSMLFSFILLATLTPSVVSFGIILVPTALRKTDVPAAPFSPEPHTTGCQRGEEVPFARSHTALREKNDEASSIFKNGDRSLYDFLSSPGDPAQVPTGGSNYFFYNDEIISHLHGYMLLVGLFEARDELFLAAFFGFAGAAAAGTLAGILPANPRVPALVAVLTYILTIVVRYGVGYDPMWFASSIDYAGPADSAILWESGICGLNAIWGLLLWKWFQARNN</sequence>
<keyword evidence="1" id="KW-0812">Transmembrane</keyword>
<evidence type="ECO:0000256" key="1">
    <source>
        <dbReference type="SAM" id="Phobius"/>
    </source>
</evidence>
<name>A0A6U6FGS5_9STRA</name>
<feature type="chain" id="PRO_5036394049" evidence="2">
    <location>
        <begin position="24"/>
        <end position="225"/>
    </location>
</feature>
<feature type="transmembrane region" description="Helical" evidence="1">
    <location>
        <begin position="159"/>
        <end position="178"/>
    </location>
</feature>
<dbReference type="EMBL" id="HBKQ01027845">
    <property type="protein sequence ID" value="CAE2246110.1"/>
    <property type="molecule type" value="Transcribed_RNA"/>
</dbReference>